<keyword evidence="1" id="KW-0175">Coiled coil</keyword>
<evidence type="ECO:0000313" key="3">
    <source>
        <dbReference type="Proteomes" id="UP000034883"/>
    </source>
</evidence>
<dbReference type="AlphaFoldDB" id="A0A0F6VZ19"/>
<dbReference type="Proteomes" id="UP000034883">
    <property type="component" value="Chromosome"/>
</dbReference>
<evidence type="ECO:0000313" key="2">
    <source>
        <dbReference type="EMBL" id="AKF03281.1"/>
    </source>
</evidence>
<dbReference type="EMBL" id="CP011125">
    <property type="protein sequence ID" value="AKF03281.1"/>
    <property type="molecule type" value="Genomic_DNA"/>
</dbReference>
<keyword evidence="3" id="KW-1185">Reference proteome</keyword>
<dbReference type="KEGG" id="samy:DB32_000430"/>
<accession>A0A0F6VZ19</accession>
<feature type="coiled-coil region" evidence="1">
    <location>
        <begin position="82"/>
        <end position="152"/>
    </location>
</feature>
<reference evidence="2 3" key="1">
    <citation type="submission" date="2015-03" db="EMBL/GenBank/DDBJ databases">
        <title>Genome assembly of Sandaracinus amylolyticus DSM 53668.</title>
        <authorList>
            <person name="Sharma G."/>
            <person name="Subramanian S."/>
        </authorList>
    </citation>
    <scope>NUCLEOTIDE SEQUENCE [LARGE SCALE GENOMIC DNA]</scope>
    <source>
        <strain evidence="2 3">DSM 53668</strain>
    </source>
</reference>
<evidence type="ECO:0000256" key="1">
    <source>
        <dbReference type="SAM" id="Coils"/>
    </source>
</evidence>
<organism evidence="2 3">
    <name type="scientific">Sandaracinus amylolyticus</name>
    <dbReference type="NCBI Taxonomy" id="927083"/>
    <lineage>
        <taxon>Bacteria</taxon>
        <taxon>Pseudomonadati</taxon>
        <taxon>Myxococcota</taxon>
        <taxon>Polyangia</taxon>
        <taxon>Polyangiales</taxon>
        <taxon>Sandaracinaceae</taxon>
        <taxon>Sandaracinus</taxon>
    </lineage>
</organism>
<dbReference type="STRING" id="927083.DB32_000430"/>
<proteinExistence type="predicted"/>
<sequence length="378" mass="40226">MMTSTSTWAAVVLIACVGCGGGQRRASDVRRELDASGLDEARESAPDLVAAARDALEEVERAEAAGELEAAADHATRARLLAEAALTERERAQADAARLEIEQRSIELEEQALRDEAAARALDMESARLAASRAAREELARAMERAQQDEAQPARRRRVSVGDDAQVRRAALAIRERARLLASAAAAMGGELSALARVEELARRSANESAPMESLELAEQAHEQARALLGAVRRSRPAPAREEIGAAIEAIETARLRAVQLERGLAIELEEMFRAGTATPSAGASARITRAAEVLRALPHGPVAIEVDVSGTGDPATRVARQRGEWARGALIAAGVPEDRVVWREPSAPRAGDGERLRLVLVAYAEAPAPPATETTTP</sequence>
<protein>
    <submittedName>
        <fullName evidence="2">Erythrocyte binding protein</fullName>
    </submittedName>
</protein>
<gene>
    <name evidence="2" type="ORF">DB32_000430</name>
</gene>
<name>A0A0F6VZ19_9BACT</name>